<dbReference type="RefSeq" id="WP_257529214.1">
    <property type="nucleotide sequence ID" value="NZ_JANKAS010000001.1"/>
</dbReference>
<dbReference type="Proteomes" id="UP001205748">
    <property type="component" value="Unassembled WGS sequence"/>
</dbReference>
<feature type="transmembrane region" description="Helical" evidence="1">
    <location>
        <begin position="58"/>
        <end position="82"/>
    </location>
</feature>
<comment type="caution">
    <text evidence="3">The sequence shown here is derived from an EMBL/GenBank/DDBJ whole genome shotgun (WGS) entry which is preliminary data.</text>
</comment>
<dbReference type="InterPro" id="IPR011642">
    <property type="entry name" value="Gate_dom"/>
</dbReference>
<feature type="domain" description="Nucleoside transporter/FeoB GTPase Gate" evidence="2">
    <location>
        <begin position="17"/>
        <end position="114"/>
    </location>
</feature>
<sequence>MIEIVQGGVKKGIITTWQLTKAVIPIYIVITFLNHTPIISIIAGYFEPLLQFLGLPGEAALVLVMGNLISPYAAVGSIPALNFSIKEITILTLMLSFSHSLLLESAVVKKMGGSLSKINILRVGMAVFSALILNILW</sequence>
<keyword evidence="1" id="KW-0812">Transmembrane</keyword>
<evidence type="ECO:0000256" key="1">
    <source>
        <dbReference type="SAM" id="Phobius"/>
    </source>
</evidence>
<accession>A0AAE3HCP1</accession>
<dbReference type="AlphaFoldDB" id="A0AAE3HCP1"/>
<name>A0AAE3HCP1_9FIRM</name>
<reference evidence="3" key="1">
    <citation type="submission" date="2022-07" db="EMBL/GenBank/DDBJ databases">
        <title>Enhanced cultured diversity of the mouse gut microbiota enables custom-made synthetic communities.</title>
        <authorList>
            <person name="Afrizal A."/>
        </authorList>
    </citation>
    <scope>NUCLEOTIDE SEQUENCE</scope>
    <source>
        <strain evidence="3">DSM 28593</strain>
    </source>
</reference>
<feature type="transmembrane region" description="Helical" evidence="1">
    <location>
        <begin position="120"/>
        <end position="136"/>
    </location>
</feature>
<evidence type="ECO:0000259" key="2">
    <source>
        <dbReference type="Pfam" id="PF07670"/>
    </source>
</evidence>
<feature type="transmembrane region" description="Helical" evidence="1">
    <location>
        <begin position="24"/>
        <end position="46"/>
    </location>
</feature>
<keyword evidence="4" id="KW-1185">Reference proteome</keyword>
<protein>
    <submittedName>
        <fullName evidence="3">Nucleoside recognition protein</fullName>
    </submittedName>
</protein>
<evidence type="ECO:0000313" key="4">
    <source>
        <dbReference type="Proteomes" id="UP001205748"/>
    </source>
</evidence>
<dbReference type="EMBL" id="JANKAS010000001">
    <property type="protein sequence ID" value="MCR1897790.1"/>
    <property type="molecule type" value="Genomic_DNA"/>
</dbReference>
<evidence type="ECO:0000313" key="3">
    <source>
        <dbReference type="EMBL" id="MCR1897790.1"/>
    </source>
</evidence>
<gene>
    <name evidence="3" type="ORF">NSA47_02150</name>
</gene>
<keyword evidence="1" id="KW-1133">Transmembrane helix</keyword>
<keyword evidence="1" id="KW-0472">Membrane</keyword>
<dbReference type="Pfam" id="PF07670">
    <property type="entry name" value="Gate"/>
    <property type="match status" value="1"/>
</dbReference>
<organism evidence="3 4">
    <name type="scientific">Irregularibacter muris</name>
    <dbReference type="NCBI Taxonomy" id="1796619"/>
    <lineage>
        <taxon>Bacteria</taxon>
        <taxon>Bacillati</taxon>
        <taxon>Bacillota</taxon>
        <taxon>Clostridia</taxon>
        <taxon>Eubacteriales</taxon>
        <taxon>Eubacteriaceae</taxon>
        <taxon>Irregularibacter</taxon>
    </lineage>
</organism>
<proteinExistence type="predicted"/>